<evidence type="ECO:0000256" key="1">
    <source>
        <dbReference type="SAM" id="Phobius"/>
    </source>
</evidence>
<dbReference type="RefSeq" id="WP_072578076.1">
    <property type="nucleotide sequence ID" value="NZ_CP016020.1"/>
</dbReference>
<dbReference type="EMBL" id="CP016020">
    <property type="protein sequence ID" value="APH03293.1"/>
    <property type="molecule type" value="Genomic_DNA"/>
</dbReference>
<keyword evidence="3" id="KW-1185">Reference proteome</keyword>
<feature type="transmembrane region" description="Helical" evidence="1">
    <location>
        <begin position="104"/>
        <end position="130"/>
    </location>
</feature>
<evidence type="ECO:0000313" key="2">
    <source>
        <dbReference type="EMBL" id="APH03293.1"/>
    </source>
</evidence>
<protein>
    <recommendedName>
        <fullName evidence="4">DUF1700 domain-containing protein</fullName>
    </recommendedName>
</protein>
<feature type="transmembrane region" description="Helical" evidence="1">
    <location>
        <begin position="136"/>
        <end position="160"/>
    </location>
</feature>
<dbReference type="KEGG" id="bwh:A9C19_00170"/>
<organism evidence="2 3">
    <name type="scientific">Bacillus weihaiensis</name>
    <dbReference type="NCBI Taxonomy" id="1547283"/>
    <lineage>
        <taxon>Bacteria</taxon>
        <taxon>Bacillati</taxon>
        <taxon>Bacillota</taxon>
        <taxon>Bacilli</taxon>
        <taxon>Bacillales</taxon>
        <taxon>Bacillaceae</taxon>
        <taxon>Bacillus</taxon>
    </lineage>
</organism>
<gene>
    <name evidence="2" type="ORF">A9C19_00170</name>
</gene>
<reference evidence="2 3" key="1">
    <citation type="journal article" date="2016" name="Sci. Rep.">
        <title>Complete genome sequence and transcriptomic analysis of a novel marine strain Bacillus weihaiensis reveals the mechanism of brown algae degradation.</title>
        <authorList>
            <person name="Zhu Y."/>
            <person name="Chen P."/>
            <person name="Bao Y."/>
            <person name="Men Y."/>
            <person name="Zeng Y."/>
            <person name="Yang J."/>
            <person name="Sun J."/>
            <person name="Sun Y."/>
        </authorList>
    </citation>
    <scope>NUCLEOTIDE SEQUENCE [LARGE SCALE GENOMIC DNA]</scope>
    <source>
        <strain evidence="2 3">Alg07</strain>
    </source>
</reference>
<dbReference type="Pfam" id="PF22564">
    <property type="entry name" value="HAAS"/>
    <property type="match status" value="1"/>
</dbReference>
<proteinExistence type="predicted"/>
<keyword evidence="1" id="KW-1133">Transmembrane helix</keyword>
<dbReference type="STRING" id="1547283.A9C19_00170"/>
<evidence type="ECO:0008006" key="4">
    <source>
        <dbReference type="Google" id="ProtNLM"/>
    </source>
</evidence>
<dbReference type="OrthoDB" id="9804829at2"/>
<name>A0A1L3MLT4_9BACI</name>
<accession>A0A1L3MLT4</accession>
<dbReference type="Proteomes" id="UP000181936">
    <property type="component" value="Chromosome"/>
</dbReference>
<dbReference type="AlphaFoldDB" id="A0A1L3MLT4"/>
<keyword evidence="1" id="KW-0812">Transmembrane</keyword>
<keyword evidence="1" id="KW-0472">Membrane</keyword>
<evidence type="ECO:0000313" key="3">
    <source>
        <dbReference type="Proteomes" id="UP000181936"/>
    </source>
</evidence>
<sequence length="185" mass="20805">MNRQTFLHELSSQLKHIPNHERNDILSDFKEHYKSGLENGKSEEQISNDLGNPKVIARELLAEYRISQAESDQSVRSIFQAVVATISLSFFNMIFLLGPIVAVIAVYIALSGMALAFTLSPIAWIVSLFFNGLSHFLAEFFAILSLSSLGVLMSIGMMYVGEFLYHAILKYVKFNIRIVKGREAK</sequence>